<keyword evidence="3" id="KW-0281">Fimbrium</keyword>
<evidence type="ECO:0000256" key="2">
    <source>
        <dbReference type="ARBA" id="ARBA00006671"/>
    </source>
</evidence>
<dbReference type="Pfam" id="PF00419">
    <property type="entry name" value="Fimbrial"/>
    <property type="match status" value="1"/>
</dbReference>
<dbReference type="GO" id="GO:0043709">
    <property type="term" value="P:cell adhesion involved in single-species biofilm formation"/>
    <property type="evidence" value="ECO:0007669"/>
    <property type="project" value="TreeGrafter"/>
</dbReference>
<accession>A0AAJ0ZS09</accession>
<dbReference type="Proteomes" id="UP000787568">
    <property type="component" value="Unassembled WGS sequence"/>
</dbReference>
<dbReference type="InterPro" id="IPR000259">
    <property type="entry name" value="Adhesion_dom_fimbrial"/>
</dbReference>
<dbReference type="EMBL" id="JAEEFW010000014">
    <property type="protein sequence ID" value="MBU4637078.1"/>
    <property type="molecule type" value="Genomic_DNA"/>
</dbReference>
<dbReference type="PANTHER" id="PTHR33420">
    <property type="entry name" value="FIMBRIAL SUBUNIT ELFA-RELATED"/>
    <property type="match status" value="1"/>
</dbReference>
<evidence type="ECO:0000259" key="4">
    <source>
        <dbReference type="Pfam" id="PF00419"/>
    </source>
</evidence>
<sequence>MTHPLAYRPGCHRRRLYRTVQAMAYLLLGLIGVTARADMVESQAIDCTFSNSAGRPWVEVTPLTSTTPVGAVLWQRPVALITNYKYGGSSGNKAHELVSAGYWTAGTPLPDAIAPTNVSGIGFKIAVSSSDGIVRDITQSPKPVALEKNLVRYDPGAGQNQRSVMVTNYLQSLILTVPPSQLPSGELIVKQVDGSSRLTLYAVDLLKGVASLGGEVSIPSDNIPNGICRKPYSLMGPTIINMGGGPGPNIPNKCVVESYRTIPVKLGRFSLADFPKVGSTSSPVPFRIELSQCALNARPQITFTDKVPGHTDPSVLNLTASANSAKGFGIIMINDLNQQRIKYDGTLYDMQRVGDSAIIPLRAGYIRTGSDAELKVGDADGAAEFTFTFP</sequence>
<evidence type="ECO:0000313" key="5">
    <source>
        <dbReference type="EMBL" id="MBU4637078.1"/>
    </source>
</evidence>
<dbReference type="InterPro" id="IPR050263">
    <property type="entry name" value="Bact_Fimbrial_Adh_Pro"/>
</dbReference>
<name>A0AAJ0ZS09_9PSED</name>
<gene>
    <name evidence="5" type="ORF">I8747_30135</name>
</gene>
<evidence type="ECO:0000313" key="6">
    <source>
        <dbReference type="Proteomes" id="UP000787568"/>
    </source>
</evidence>
<organism evidence="5 6">
    <name type="scientific">Pseudomonas chlororaphis subsp. aurantiaca</name>
    <dbReference type="NCBI Taxonomy" id="86192"/>
    <lineage>
        <taxon>Bacteria</taxon>
        <taxon>Pseudomonadati</taxon>
        <taxon>Pseudomonadota</taxon>
        <taxon>Gammaproteobacteria</taxon>
        <taxon>Pseudomonadales</taxon>
        <taxon>Pseudomonadaceae</taxon>
        <taxon>Pseudomonas</taxon>
    </lineage>
</organism>
<comment type="caution">
    <text evidence="5">The sequence shown here is derived from an EMBL/GenBank/DDBJ whole genome shotgun (WGS) entry which is preliminary data.</text>
</comment>
<feature type="domain" description="Fimbrial-type adhesion" evidence="4">
    <location>
        <begin position="250"/>
        <end position="389"/>
    </location>
</feature>
<dbReference type="PANTHER" id="PTHR33420:SF14">
    <property type="entry name" value="TYPE 1 FIMBRIN D-MANNOSE SPECIFIC ADHESIN"/>
    <property type="match status" value="1"/>
</dbReference>
<proteinExistence type="inferred from homology"/>
<comment type="similarity">
    <text evidence="2">Belongs to the fimbrial protein family.</text>
</comment>
<comment type="subcellular location">
    <subcellularLocation>
        <location evidence="1">Fimbrium</location>
    </subcellularLocation>
</comment>
<evidence type="ECO:0000256" key="3">
    <source>
        <dbReference type="ARBA" id="ARBA00023263"/>
    </source>
</evidence>
<evidence type="ECO:0000256" key="1">
    <source>
        <dbReference type="ARBA" id="ARBA00004561"/>
    </source>
</evidence>
<protein>
    <submittedName>
        <fullName evidence="5">Type 1 fimbrial protein</fullName>
    </submittedName>
</protein>
<dbReference type="AlphaFoldDB" id="A0AAJ0ZS09"/>
<dbReference type="GO" id="GO:0009289">
    <property type="term" value="C:pilus"/>
    <property type="evidence" value="ECO:0007669"/>
    <property type="project" value="UniProtKB-SubCell"/>
</dbReference>
<reference evidence="5" key="1">
    <citation type="submission" date="2020-12" db="EMBL/GenBank/DDBJ databases">
        <title>Generalized mutagenesis with transposon Tn5. A laboratory procedure for the identification of genes responsible for a bacterial phenotype and its regulation, illustrated with phenazine production in Pseudomonas chlororaphis.</title>
        <authorList>
            <person name="Muzio F."/>
            <person name="Sobrero P."/>
            <person name="Agaras B."/>
            <person name="Valverde C."/>
        </authorList>
    </citation>
    <scope>NUCLEOTIDE SEQUENCE</scope>
    <source>
        <strain evidence="5">SMMP3</strain>
    </source>
</reference>